<gene>
    <name evidence="7" type="ORF">P7K49_024565</name>
</gene>
<evidence type="ECO:0000256" key="5">
    <source>
        <dbReference type="PROSITE-ProRule" id="PRU00196"/>
    </source>
</evidence>
<comment type="caution">
    <text evidence="7">The sequence shown here is derived from an EMBL/GenBank/DDBJ whole genome shotgun (WGS) entry which is preliminary data.</text>
</comment>
<evidence type="ECO:0000256" key="4">
    <source>
        <dbReference type="ARBA" id="ARBA00023180"/>
    </source>
</evidence>
<protein>
    <recommendedName>
        <fullName evidence="6">SRCR domain-containing protein</fullName>
    </recommendedName>
</protein>
<dbReference type="PANTHER" id="PTHR19331:SF465">
    <property type="entry name" value="EGG PEPTIDE SPERACT RECEPTOR"/>
    <property type="match status" value="1"/>
</dbReference>
<reference evidence="7 8" key="1">
    <citation type="submission" date="2023-05" db="EMBL/GenBank/DDBJ databases">
        <title>B98-5 Cell Line De Novo Hybrid Assembly: An Optical Mapping Approach.</title>
        <authorList>
            <person name="Kananen K."/>
            <person name="Auerbach J.A."/>
            <person name="Kautto E."/>
            <person name="Blachly J.S."/>
        </authorList>
    </citation>
    <scope>NUCLEOTIDE SEQUENCE [LARGE SCALE GENOMIC DNA]</scope>
    <source>
        <strain evidence="7">B95-8</strain>
        <tissue evidence="7">Cell line</tissue>
    </source>
</reference>
<keyword evidence="8" id="KW-1185">Reference proteome</keyword>
<dbReference type="SUPFAM" id="SSF56487">
    <property type="entry name" value="SRCR-like"/>
    <property type="match status" value="1"/>
</dbReference>
<name>A0ABQ9UQN7_SAGOE</name>
<accession>A0ABQ9UQN7</accession>
<dbReference type="SMART" id="SM00202">
    <property type="entry name" value="SR"/>
    <property type="match status" value="1"/>
</dbReference>
<dbReference type="PRINTS" id="PR00258">
    <property type="entry name" value="SPERACTRCPTR"/>
</dbReference>
<evidence type="ECO:0000256" key="2">
    <source>
        <dbReference type="ARBA" id="ARBA00022737"/>
    </source>
</evidence>
<dbReference type="Pfam" id="PF00530">
    <property type="entry name" value="SRCR"/>
    <property type="match status" value="1"/>
</dbReference>
<evidence type="ECO:0000256" key="3">
    <source>
        <dbReference type="ARBA" id="ARBA00023157"/>
    </source>
</evidence>
<organism evidence="7 8">
    <name type="scientific">Saguinus oedipus</name>
    <name type="common">Cotton-top tamarin</name>
    <name type="synonym">Oedipomidas oedipus</name>
    <dbReference type="NCBI Taxonomy" id="9490"/>
    <lineage>
        <taxon>Eukaryota</taxon>
        <taxon>Metazoa</taxon>
        <taxon>Chordata</taxon>
        <taxon>Craniata</taxon>
        <taxon>Vertebrata</taxon>
        <taxon>Euteleostomi</taxon>
        <taxon>Mammalia</taxon>
        <taxon>Eutheria</taxon>
        <taxon>Euarchontoglires</taxon>
        <taxon>Primates</taxon>
        <taxon>Haplorrhini</taxon>
        <taxon>Platyrrhini</taxon>
        <taxon>Cebidae</taxon>
        <taxon>Callitrichinae</taxon>
        <taxon>Saguinus</taxon>
    </lineage>
</organism>
<dbReference type="PANTHER" id="PTHR19331">
    <property type="entry name" value="SCAVENGER RECEPTOR DOMAIN-CONTAINING"/>
    <property type="match status" value="1"/>
</dbReference>
<evidence type="ECO:0000313" key="8">
    <source>
        <dbReference type="Proteomes" id="UP001266305"/>
    </source>
</evidence>
<evidence type="ECO:0000259" key="6">
    <source>
        <dbReference type="PROSITE" id="PS50287"/>
    </source>
</evidence>
<dbReference type="Proteomes" id="UP001266305">
    <property type="component" value="Unassembled WGS sequence"/>
</dbReference>
<sequence>MGRVELQHQGVWGTVCDDHWNIRNARVVCRLLGCGRALGAPGRGHFGQGTGPILLDDDALERCAHSGWGRHNCQHRTTTPAHPAFSLLTFLVSKFTILGKSSY</sequence>
<keyword evidence="3" id="KW-1015">Disulfide bond</keyword>
<keyword evidence="1" id="KW-0732">Signal</keyword>
<evidence type="ECO:0000313" key="7">
    <source>
        <dbReference type="EMBL" id="KAK2099114.1"/>
    </source>
</evidence>
<keyword evidence="2" id="KW-0677">Repeat</keyword>
<dbReference type="InterPro" id="IPR036772">
    <property type="entry name" value="SRCR-like_dom_sf"/>
</dbReference>
<feature type="domain" description="SRCR" evidence="6">
    <location>
        <begin position="1"/>
        <end position="76"/>
    </location>
</feature>
<keyword evidence="4" id="KW-0325">Glycoprotein</keyword>
<proteinExistence type="predicted"/>
<dbReference type="PROSITE" id="PS50287">
    <property type="entry name" value="SRCR_2"/>
    <property type="match status" value="1"/>
</dbReference>
<dbReference type="Gene3D" id="3.10.250.10">
    <property type="entry name" value="SRCR-like domain"/>
    <property type="match status" value="1"/>
</dbReference>
<evidence type="ECO:0000256" key="1">
    <source>
        <dbReference type="ARBA" id="ARBA00022729"/>
    </source>
</evidence>
<dbReference type="InterPro" id="IPR001190">
    <property type="entry name" value="SRCR"/>
</dbReference>
<comment type="caution">
    <text evidence="5">Lacks conserved residue(s) required for the propagation of feature annotation.</text>
</comment>
<dbReference type="EMBL" id="JASSZA010000011">
    <property type="protein sequence ID" value="KAK2099114.1"/>
    <property type="molecule type" value="Genomic_DNA"/>
</dbReference>